<dbReference type="Proteomes" id="UP000005615">
    <property type="component" value="Unassembled WGS sequence"/>
</dbReference>
<organism evidence="5 6">
    <name type="scientific">Aequoribacter fuscus</name>
    <dbReference type="NCBI Taxonomy" id="2518989"/>
    <lineage>
        <taxon>Bacteria</taxon>
        <taxon>Pseudomonadati</taxon>
        <taxon>Pseudomonadota</taxon>
        <taxon>Gammaproteobacteria</taxon>
        <taxon>Cellvibrionales</taxon>
        <taxon>Halieaceae</taxon>
        <taxon>Aequoribacter</taxon>
    </lineage>
</organism>
<dbReference type="InterPro" id="IPR011711">
    <property type="entry name" value="GntR_C"/>
</dbReference>
<dbReference type="Pfam" id="PF00392">
    <property type="entry name" value="GntR"/>
    <property type="match status" value="1"/>
</dbReference>
<evidence type="ECO:0000256" key="2">
    <source>
        <dbReference type="ARBA" id="ARBA00023125"/>
    </source>
</evidence>
<dbReference type="EMBL" id="AEIG01000043">
    <property type="protein sequence ID" value="EGG29574.1"/>
    <property type="molecule type" value="Genomic_DNA"/>
</dbReference>
<evidence type="ECO:0000256" key="1">
    <source>
        <dbReference type="ARBA" id="ARBA00023015"/>
    </source>
</evidence>
<proteinExistence type="predicted"/>
<evidence type="ECO:0000259" key="4">
    <source>
        <dbReference type="PROSITE" id="PS50949"/>
    </source>
</evidence>
<keyword evidence="1" id="KW-0805">Transcription regulation</keyword>
<name>F3L269_9GAMM</name>
<sequence>MNSSMKIQSIKQERLYLRVADQLAEKVRNGEIKEGERLPSERDLASLFGVSRPTIREAMIALEIADLVEIRSGSGVYVKRPELNDKSMPDDAPGPLELIEARYFIEGEAAALAAQRANDTDLALIAGALDDMAAENEASDAHEDADEAFHTLIAMATKNSAMIAMIERLWEWRTTTAMSMFFHEQQRQSGIQPSVEDHRQIYEAIRRRDADAARSAMHSHLGRVLSQIVDGELGSDGA</sequence>
<dbReference type="SMART" id="SM00345">
    <property type="entry name" value="HTH_GNTR"/>
    <property type="match status" value="1"/>
</dbReference>
<dbReference type="InterPro" id="IPR036388">
    <property type="entry name" value="WH-like_DNA-bd_sf"/>
</dbReference>
<dbReference type="InterPro" id="IPR008920">
    <property type="entry name" value="TF_FadR/GntR_C"/>
</dbReference>
<dbReference type="PANTHER" id="PTHR43537:SF5">
    <property type="entry name" value="UXU OPERON TRANSCRIPTIONAL REGULATOR"/>
    <property type="match status" value="1"/>
</dbReference>
<dbReference type="GO" id="GO:0003700">
    <property type="term" value="F:DNA-binding transcription factor activity"/>
    <property type="evidence" value="ECO:0007669"/>
    <property type="project" value="InterPro"/>
</dbReference>
<dbReference type="PRINTS" id="PR00035">
    <property type="entry name" value="HTHGNTR"/>
</dbReference>
<evidence type="ECO:0000313" key="6">
    <source>
        <dbReference type="Proteomes" id="UP000005615"/>
    </source>
</evidence>
<feature type="domain" description="HTH gntR-type" evidence="4">
    <location>
        <begin position="13"/>
        <end position="81"/>
    </location>
</feature>
<dbReference type="SMART" id="SM00895">
    <property type="entry name" value="FCD"/>
    <property type="match status" value="1"/>
</dbReference>
<dbReference type="Pfam" id="PF07729">
    <property type="entry name" value="FCD"/>
    <property type="match status" value="1"/>
</dbReference>
<dbReference type="InterPro" id="IPR000524">
    <property type="entry name" value="Tscrpt_reg_HTH_GntR"/>
</dbReference>
<evidence type="ECO:0000313" key="5">
    <source>
        <dbReference type="EMBL" id="EGG29574.1"/>
    </source>
</evidence>
<keyword evidence="2" id="KW-0238">DNA-binding</keyword>
<dbReference type="SUPFAM" id="SSF48008">
    <property type="entry name" value="GntR ligand-binding domain-like"/>
    <property type="match status" value="1"/>
</dbReference>
<dbReference type="CDD" id="cd07377">
    <property type="entry name" value="WHTH_GntR"/>
    <property type="match status" value="1"/>
</dbReference>
<keyword evidence="3" id="KW-0804">Transcription</keyword>
<keyword evidence="6" id="KW-1185">Reference proteome</keyword>
<reference evidence="5 6" key="1">
    <citation type="journal article" date="2011" name="J. Bacteriol.">
        <title>Genome sequence of strain IMCC3088, a proteorhodopsin-containing marine bacterium belonging to the OM60/NOR5 clade.</title>
        <authorList>
            <person name="Jang Y."/>
            <person name="Oh H.M."/>
            <person name="Kang I."/>
            <person name="Lee K."/>
            <person name="Yang S.J."/>
            <person name="Cho J.C."/>
        </authorList>
    </citation>
    <scope>NUCLEOTIDE SEQUENCE [LARGE SCALE GENOMIC DNA]</scope>
    <source>
        <strain evidence="5 6">IMCC3088</strain>
    </source>
</reference>
<protein>
    <submittedName>
        <fullName evidence="5">Regulatory protein GntR, HTH:GntR-like protein</fullName>
    </submittedName>
</protein>
<dbReference type="Gene3D" id="1.20.120.530">
    <property type="entry name" value="GntR ligand-binding domain-like"/>
    <property type="match status" value="1"/>
</dbReference>
<gene>
    <name evidence="5" type="ORF">IMCC3088_1636</name>
</gene>
<evidence type="ECO:0000256" key="3">
    <source>
        <dbReference type="ARBA" id="ARBA00023163"/>
    </source>
</evidence>
<dbReference type="eggNOG" id="COG2186">
    <property type="taxonomic scope" value="Bacteria"/>
</dbReference>
<dbReference type="PANTHER" id="PTHR43537">
    <property type="entry name" value="TRANSCRIPTIONAL REGULATOR, GNTR FAMILY"/>
    <property type="match status" value="1"/>
</dbReference>
<dbReference type="InterPro" id="IPR036390">
    <property type="entry name" value="WH_DNA-bd_sf"/>
</dbReference>
<comment type="caution">
    <text evidence="5">The sequence shown here is derived from an EMBL/GenBank/DDBJ whole genome shotgun (WGS) entry which is preliminary data.</text>
</comment>
<dbReference type="SUPFAM" id="SSF46785">
    <property type="entry name" value="Winged helix' DNA-binding domain"/>
    <property type="match status" value="1"/>
</dbReference>
<dbReference type="Gene3D" id="1.10.10.10">
    <property type="entry name" value="Winged helix-like DNA-binding domain superfamily/Winged helix DNA-binding domain"/>
    <property type="match status" value="1"/>
</dbReference>
<dbReference type="GO" id="GO:0003677">
    <property type="term" value="F:DNA binding"/>
    <property type="evidence" value="ECO:0007669"/>
    <property type="project" value="UniProtKB-KW"/>
</dbReference>
<dbReference type="AlphaFoldDB" id="F3L269"/>
<dbReference type="PROSITE" id="PS50949">
    <property type="entry name" value="HTH_GNTR"/>
    <property type="match status" value="1"/>
</dbReference>
<dbReference type="STRING" id="2518989.IMCC3088_1636"/>
<accession>F3L269</accession>